<evidence type="ECO:0000256" key="9">
    <source>
        <dbReference type="SAM" id="MobiDB-lite"/>
    </source>
</evidence>
<evidence type="ECO:0000256" key="2">
    <source>
        <dbReference type="ARBA" id="ARBA00022527"/>
    </source>
</evidence>
<dbReference type="EC" id="2.7.11.1" evidence="1"/>
<keyword evidence="6" id="KW-0067">ATP-binding</keyword>
<evidence type="ECO:0000256" key="3">
    <source>
        <dbReference type="ARBA" id="ARBA00022679"/>
    </source>
</evidence>
<dbReference type="Proteomes" id="UP000503129">
    <property type="component" value="Chromosome"/>
</dbReference>
<dbReference type="GO" id="GO:0004674">
    <property type="term" value="F:protein serine/threonine kinase activity"/>
    <property type="evidence" value="ECO:0007669"/>
    <property type="project" value="UniProtKB-KW"/>
</dbReference>
<keyword evidence="2 11" id="KW-0723">Serine/threonine-protein kinase</keyword>
<dbReference type="PANTHER" id="PTHR24363:SF0">
    <property type="entry name" value="SERINE_THREONINE KINASE LIKE DOMAIN CONTAINING 1"/>
    <property type="match status" value="1"/>
</dbReference>
<evidence type="ECO:0000256" key="6">
    <source>
        <dbReference type="ARBA" id="ARBA00022840"/>
    </source>
</evidence>
<keyword evidence="3" id="KW-0808">Transferase</keyword>
<dbReference type="EMBL" id="CP030118">
    <property type="protein sequence ID" value="QDL12087.1"/>
    <property type="molecule type" value="Genomic_DNA"/>
</dbReference>
<dbReference type="RefSeq" id="WP_171975487.1">
    <property type="nucleotide sequence ID" value="NZ_CAWOXK010000001.1"/>
</dbReference>
<name>A0A856MRG7_9CYAN</name>
<keyword evidence="5 11" id="KW-0418">Kinase</keyword>
<gene>
    <name evidence="11" type="ORF">DP114_03890</name>
</gene>
<feature type="domain" description="Protein kinase" evidence="10">
    <location>
        <begin position="10"/>
        <end position="279"/>
    </location>
</feature>
<dbReference type="PANTHER" id="PTHR24363">
    <property type="entry name" value="SERINE/THREONINE PROTEIN KINASE"/>
    <property type="match status" value="1"/>
</dbReference>
<dbReference type="InterPro" id="IPR011009">
    <property type="entry name" value="Kinase-like_dom_sf"/>
</dbReference>
<evidence type="ECO:0000256" key="1">
    <source>
        <dbReference type="ARBA" id="ARBA00012513"/>
    </source>
</evidence>
<feature type="compositionally biased region" description="Low complexity" evidence="9">
    <location>
        <begin position="488"/>
        <end position="501"/>
    </location>
</feature>
<evidence type="ECO:0000313" key="12">
    <source>
        <dbReference type="Proteomes" id="UP000503129"/>
    </source>
</evidence>
<organism evidence="11 12">
    <name type="scientific">Brasilonema sennae CENA114</name>
    <dbReference type="NCBI Taxonomy" id="415709"/>
    <lineage>
        <taxon>Bacteria</taxon>
        <taxon>Bacillati</taxon>
        <taxon>Cyanobacteriota</taxon>
        <taxon>Cyanophyceae</taxon>
        <taxon>Nostocales</taxon>
        <taxon>Scytonemataceae</taxon>
        <taxon>Brasilonema</taxon>
        <taxon>Bromeliae group (in: Brasilonema)</taxon>
    </lineage>
</organism>
<dbReference type="Gene3D" id="1.10.510.10">
    <property type="entry name" value="Transferase(Phosphotransferase) domain 1"/>
    <property type="match status" value="1"/>
</dbReference>
<keyword evidence="4" id="KW-0547">Nucleotide-binding</keyword>
<dbReference type="Pfam" id="PF00069">
    <property type="entry name" value="Pkinase"/>
    <property type="match status" value="1"/>
</dbReference>
<dbReference type="Gene3D" id="3.30.200.20">
    <property type="entry name" value="Phosphorylase Kinase, domain 1"/>
    <property type="match status" value="1"/>
</dbReference>
<dbReference type="Gene3D" id="2.30.30.40">
    <property type="entry name" value="SH3 Domains"/>
    <property type="match status" value="1"/>
</dbReference>
<protein>
    <recommendedName>
        <fullName evidence="1">non-specific serine/threonine protein kinase</fullName>
        <ecNumber evidence="1">2.7.11.1</ecNumber>
    </recommendedName>
</protein>
<feature type="compositionally biased region" description="Polar residues" evidence="9">
    <location>
        <begin position="502"/>
        <end position="518"/>
    </location>
</feature>
<accession>A0A856MRG7</accession>
<evidence type="ECO:0000256" key="5">
    <source>
        <dbReference type="ARBA" id="ARBA00022777"/>
    </source>
</evidence>
<evidence type="ECO:0000259" key="10">
    <source>
        <dbReference type="PROSITE" id="PS50011"/>
    </source>
</evidence>
<keyword evidence="12" id="KW-1185">Reference proteome</keyword>
<evidence type="ECO:0000313" key="11">
    <source>
        <dbReference type="EMBL" id="QDL12087.1"/>
    </source>
</evidence>
<dbReference type="InterPro" id="IPR000719">
    <property type="entry name" value="Prot_kinase_dom"/>
</dbReference>
<evidence type="ECO:0000256" key="7">
    <source>
        <dbReference type="ARBA" id="ARBA00047899"/>
    </source>
</evidence>
<dbReference type="KEGG" id="bsen:DP114_03890"/>
<dbReference type="CDD" id="cd14014">
    <property type="entry name" value="STKc_PknB_like"/>
    <property type="match status" value="1"/>
</dbReference>
<evidence type="ECO:0000256" key="4">
    <source>
        <dbReference type="ARBA" id="ARBA00022741"/>
    </source>
</evidence>
<dbReference type="SUPFAM" id="SSF56112">
    <property type="entry name" value="Protein kinase-like (PK-like)"/>
    <property type="match status" value="1"/>
</dbReference>
<sequence>MIGKLLDHRYRLNKVLATGGFGETYIAQDTKRPGNPVCVVKHLKPANSEAKMFDTAKRLFQGEAETLEYLGNHDQIPRLLAYFDEHQEFYLVQEFIEGHPLGDELVPNQRWSESQVIELLVEVLDILKFVHGQGVIHRDIKPDNIIRRASNKKLVLVDFGAVKQLRGSGGYGGRSQMFTVHHSATVAIGTPGYMPTEQGQGKPRPNSDMYALGIIAIQALTGIAPVDFQEDPNTGEILWEHLVSVSDALEAVLTKMVHYHFKDRFQSASEALQALQPLSFTSYTPSEYTNTTSNHQPSKSSSALSPLSRQKTIAVAPANPVLQLAPPTPKSPSKGSSGPDLLQFVIIGILVAGAAAVSPGVFKNVQSFASTFAINNDTLSAENCLAVVQENSNIRSEPTSINDDSIIKTVKKDAKFEVTSRRTKRGWVEIKLDSTQTGWANSEIIKNNEQWVSCLRDKGTAIKTVDDNDLIVAHPAPKPKAEPLVNAPTSSSPESEQSQTSKSLSADKSTPATVQGGSTKVVEEAKQKYESGDLQGAIALLKTMTANPTAVKQTTEMISQWQQDWSKAESLFKDLDTALGDGQWDKVLAYKDHPEKLPNIQYWRNKVEPLVQQAAANLAKQQFPQLGNPTNLYKAKLEPQNSSEDYELNMMNDFDNIETPELQETPQNHQ</sequence>
<dbReference type="SMART" id="SM00220">
    <property type="entry name" value="S_TKc"/>
    <property type="match status" value="1"/>
</dbReference>
<dbReference type="PROSITE" id="PS50011">
    <property type="entry name" value="PROTEIN_KINASE_DOM"/>
    <property type="match status" value="1"/>
</dbReference>
<comment type="catalytic activity">
    <reaction evidence="7">
        <text>L-threonyl-[protein] + ATP = O-phospho-L-threonyl-[protein] + ADP + H(+)</text>
        <dbReference type="Rhea" id="RHEA:46608"/>
        <dbReference type="Rhea" id="RHEA-COMP:11060"/>
        <dbReference type="Rhea" id="RHEA-COMP:11605"/>
        <dbReference type="ChEBI" id="CHEBI:15378"/>
        <dbReference type="ChEBI" id="CHEBI:30013"/>
        <dbReference type="ChEBI" id="CHEBI:30616"/>
        <dbReference type="ChEBI" id="CHEBI:61977"/>
        <dbReference type="ChEBI" id="CHEBI:456216"/>
        <dbReference type="EC" id="2.7.11.1"/>
    </reaction>
</comment>
<reference evidence="11 12" key="1">
    <citation type="submission" date="2018-06" db="EMBL/GenBank/DDBJ databases">
        <title>Comparative genomics of Brasilonema spp. strains.</title>
        <authorList>
            <person name="Alvarenga D.O."/>
            <person name="Fiore M.F."/>
            <person name="Varani A.M."/>
        </authorList>
    </citation>
    <scope>NUCLEOTIDE SEQUENCE [LARGE SCALE GENOMIC DNA]</scope>
    <source>
        <strain evidence="11 12">CENA114</strain>
    </source>
</reference>
<comment type="catalytic activity">
    <reaction evidence="8">
        <text>L-seryl-[protein] + ATP = O-phospho-L-seryl-[protein] + ADP + H(+)</text>
        <dbReference type="Rhea" id="RHEA:17989"/>
        <dbReference type="Rhea" id="RHEA-COMP:9863"/>
        <dbReference type="Rhea" id="RHEA-COMP:11604"/>
        <dbReference type="ChEBI" id="CHEBI:15378"/>
        <dbReference type="ChEBI" id="CHEBI:29999"/>
        <dbReference type="ChEBI" id="CHEBI:30616"/>
        <dbReference type="ChEBI" id="CHEBI:83421"/>
        <dbReference type="ChEBI" id="CHEBI:456216"/>
        <dbReference type="EC" id="2.7.11.1"/>
    </reaction>
</comment>
<dbReference type="AlphaFoldDB" id="A0A856MRG7"/>
<feature type="region of interest" description="Disordered" evidence="9">
    <location>
        <begin position="473"/>
        <end position="520"/>
    </location>
</feature>
<evidence type="ECO:0000256" key="8">
    <source>
        <dbReference type="ARBA" id="ARBA00048679"/>
    </source>
</evidence>
<dbReference type="GO" id="GO:0005524">
    <property type="term" value="F:ATP binding"/>
    <property type="evidence" value="ECO:0007669"/>
    <property type="project" value="UniProtKB-KW"/>
</dbReference>
<proteinExistence type="predicted"/>